<keyword evidence="3 5" id="KW-1133">Transmembrane helix</keyword>
<dbReference type="GO" id="GO:0016020">
    <property type="term" value="C:membrane"/>
    <property type="evidence" value="ECO:0007669"/>
    <property type="project" value="UniProtKB-SubCell"/>
</dbReference>
<organism evidence="7 8">
    <name type="scientific">Chitinivorax tropicus</name>
    <dbReference type="NCBI Taxonomy" id="714531"/>
    <lineage>
        <taxon>Bacteria</taxon>
        <taxon>Pseudomonadati</taxon>
        <taxon>Pseudomonadota</taxon>
        <taxon>Betaproteobacteria</taxon>
        <taxon>Chitinivorax</taxon>
    </lineage>
</organism>
<keyword evidence="4 5" id="KW-0472">Membrane</keyword>
<feature type="transmembrane region" description="Helical" evidence="5">
    <location>
        <begin position="45"/>
        <end position="70"/>
    </location>
</feature>
<sequence length="149" mass="15922">MANFPDTLRIISLTLWVGGLWIVGALVAPLLFHSLPHDRVLAGALAGRIFIGMAWVGLLAGFYLLLYALISDGFGAFKQTGFWIVLLMLLLTAVNHFAIHPWITELKSKAGNVATGAFGGGFATAHTISSIIYLGECLLGLALITRGNK</sequence>
<evidence type="ECO:0000256" key="4">
    <source>
        <dbReference type="ARBA" id="ARBA00023136"/>
    </source>
</evidence>
<dbReference type="Pfam" id="PF13664">
    <property type="entry name" value="DUF4149"/>
    <property type="match status" value="1"/>
</dbReference>
<comment type="caution">
    <text evidence="7">The sequence shown here is derived from an EMBL/GenBank/DDBJ whole genome shotgun (WGS) entry which is preliminary data.</text>
</comment>
<dbReference type="EMBL" id="JACHHY010000014">
    <property type="protein sequence ID" value="MBB5019210.1"/>
    <property type="molecule type" value="Genomic_DNA"/>
</dbReference>
<evidence type="ECO:0000313" key="7">
    <source>
        <dbReference type="EMBL" id="MBB5019210.1"/>
    </source>
</evidence>
<reference evidence="7 8" key="1">
    <citation type="submission" date="2020-08" db="EMBL/GenBank/DDBJ databases">
        <title>Genomic Encyclopedia of Type Strains, Phase IV (KMG-IV): sequencing the most valuable type-strain genomes for metagenomic binning, comparative biology and taxonomic classification.</title>
        <authorList>
            <person name="Goeker M."/>
        </authorList>
    </citation>
    <scope>NUCLEOTIDE SEQUENCE [LARGE SCALE GENOMIC DNA]</scope>
    <source>
        <strain evidence="7 8">DSM 27165</strain>
    </source>
</reference>
<evidence type="ECO:0000256" key="3">
    <source>
        <dbReference type="ARBA" id="ARBA00022989"/>
    </source>
</evidence>
<proteinExistence type="predicted"/>
<feature type="transmembrane region" description="Helical" evidence="5">
    <location>
        <begin position="12"/>
        <end position="33"/>
    </location>
</feature>
<evidence type="ECO:0000259" key="6">
    <source>
        <dbReference type="Pfam" id="PF13664"/>
    </source>
</evidence>
<gene>
    <name evidence="7" type="ORF">HNQ59_002508</name>
</gene>
<comment type="subcellular location">
    <subcellularLocation>
        <location evidence="1">Membrane</location>
    </subcellularLocation>
</comment>
<dbReference type="Proteomes" id="UP000575898">
    <property type="component" value="Unassembled WGS sequence"/>
</dbReference>
<accession>A0A840MLC6</accession>
<protein>
    <recommendedName>
        <fullName evidence="6">TMEM205-like domain-containing protein</fullName>
    </recommendedName>
</protein>
<name>A0A840MLC6_9PROT</name>
<feature type="transmembrane region" description="Helical" evidence="5">
    <location>
        <begin position="123"/>
        <end position="144"/>
    </location>
</feature>
<keyword evidence="2 5" id="KW-0812">Transmembrane</keyword>
<feature type="transmembrane region" description="Helical" evidence="5">
    <location>
        <begin position="82"/>
        <end position="103"/>
    </location>
</feature>
<evidence type="ECO:0000256" key="2">
    <source>
        <dbReference type="ARBA" id="ARBA00022692"/>
    </source>
</evidence>
<evidence type="ECO:0000313" key="8">
    <source>
        <dbReference type="Proteomes" id="UP000575898"/>
    </source>
</evidence>
<dbReference type="RefSeq" id="WP_184039644.1">
    <property type="nucleotide sequence ID" value="NZ_JACHHY010000014.1"/>
</dbReference>
<feature type="domain" description="TMEM205-like" evidence="6">
    <location>
        <begin position="12"/>
        <end position="110"/>
    </location>
</feature>
<evidence type="ECO:0000256" key="5">
    <source>
        <dbReference type="SAM" id="Phobius"/>
    </source>
</evidence>
<dbReference type="AlphaFoldDB" id="A0A840MLC6"/>
<keyword evidence="8" id="KW-1185">Reference proteome</keyword>
<evidence type="ECO:0000256" key="1">
    <source>
        <dbReference type="ARBA" id="ARBA00004370"/>
    </source>
</evidence>
<dbReference type="InterPro" id="IPR025423">
    <property type="entry name" value="TMEM205-like"/>
</dbReference>